<dbReference type="InterPro" id="IPR029787">
    <property type="entry name" value="Nucleotide_cyclase"/>
</dbReference>
<dbReference type="GO" id="GO:0043709">
    <property type="term" value="P:cell adhesion involved in single-species biofilm formation"/>
    <property type="evidence" value="ECO:0007669"/>
    <property type="project" value="TreeGrafter"/>
</dbReference>
<feature type="transmembrane region" description="Helical" evidence="3">
    <location>
        <begin position="94"/>
        <end position="115"/>
    </location>
</feature>
<evidence type="ECO:0000256" key="1">
    <source>
        <dbReference type="ARBA" id="ARBA00012528"/>
    </source>
</evidence>
<keyword evidence="6" id="KW-1185">Reference proteome</keyword>
<feature type="transmembrane region" description="Helical" evidence="3">
    <location>
        <begin position="127"/>
        <end position="146"/>
    </location>
</feature>
<evidence type="ECO:0000256" key="3">
    <source>
        <dbReference type="SAM" id="Phobius"/>
    </source>
</evidence>
<proteinExistence type="predicted"/>
<sequence>MRVRISSPGWRARSLEINHALLVSFPLCLRVPKAQMQLDVQTLVVAVAVASGFSAAARTILWRLHPAIPGLVHWVWAAVMGAVSFMLMATRGQIFGPTGLSVAQTLIVVGYGFAWNGFRLFLGKAPLSRPVLTVLATAAVVPALVFGAEATLIARSAVNSFLVMTISFIIARELFLSATQRHVAMRITAWVYGANAAAFLARGLTLLQEEPPAGLMPTGTPPVLALLWWLCMSLAVTLCMVLMAGERLQMDLNEQVSRDPLTGVFNRRAFFMMADHEVAQLRRSGEPLSVLMMDIDLFKQINDRFGHAVGDEVLRRFTALALRLLRQEDVFARMGGEEFVALLPRSSVEMAMAVAERLRVTFAVESLGWGDLESVPITVSIGVAALGGQEDIQALLHRADNALYHAKNDGRNLTRLADGVMAAG</sequence>
<dbReference type="InterPro" id="IPR050469">
    <property type="entry name" value="Diguanylate_Cyclase"/>
</dbReference>
<evidence type="ECO:0000256" key="2">
    <source>
        <dbReference type="ARBA" id="ARBA00034247"/>
    </source>
</evidence>
<name>A0A364NZX8_9PROT</name>
<gene>
    <name evidence="5" type="ORF">CU669_08200</name>
</gene>
<dbReference type="Gene3D" id="3.30.70.270">
    <property type="match status" value="1"/>
</dbReference>
<keyword evidence="3" id="KW-1133">Transmembrane helix</keyword>
<dbReference type="GO" id="GO:0052621">
    <property type="term" value="F:diguanylate cyclase activity"/>
    <property type="evidence" value="ECO:0007669"/>
    <property type="project" value="UniProtKB-EC"/>
</dbReference>
<feature type="transmembrane region" description="Helical" evidence="3">
    <location>
        <begin position="40"/>
        <end position="61"/>
    </location>
</feature>
<comment type="caution">
    <text evidence="5">The sequence shown here is derived from an EMBL/GenBank/DDBJ whole genome shotgun (WGS) entry which is preliminary data.</text>
</comment>
<dbReference type="GO" id="GO:0005886">
    <property type="term" value="C:plasma membrane"/>
    <property type="evidence" value="ECO:0007669"/>
    <property type="project" value="TreeGrafter"/>
</dbReference>
<dbReference type="InterPro" id="IPR000160">
    <property type="entry name" value="GGDEF_dom"/>
</dbReference>
<dbReference type="AlphaFoldDB" id="A0A364NZX8"/>
<dbReference type="CDD" id="cd01949">
    <property type="entry name" value="GGDEF"/>
    <property type="match status" value="1"/>
</dbReference>
<dbReference type="NCBIfam" id="TIGR00254">
    <property type="entry name" value="GGDEF"/>
    <property type="match status" value="1"/>
</dbReference>
<evidence type="ECO:0000313" key="6">
    <source>
        <dbReference type="Proteomes" id="UP000251075"/>
    </source>
</evidence>
<dbReference type="Pfam" id="PF00990">
    <property type="entry name" value="GGDEF"/>
    <property type="match status" value="1"/>
</dbReference>
<accession>A0A364NZX8</accession>
<dbReference type="SUPFAM" id="SSF55073">
    <property type="entry name" value="Nucleotide cyclase"/>
    <property type="match status" value="1"/>
</dbReference>
<organism evidence="5 6">
    <name type="scientific">Paramagnetospirillum kuznetsovii</name>
    <dbReference type="NCBI Taxonomy" id="2053833"/>
    <lineage>
        <taxon>Bacteria</taxon>
        <taxon>Pseudomonadati</taxon>
        <taxon>Pseudomonadota</taxon>
        <taxon>Alphaproteobacteria</taxon>
        <taxon>Rhodospirillales</taxon>
        <taxon>Magnetospirillaceae</taxon>
        <taxon>Paramagnetospirillum</taxon>
    </lineage>
</organism>
<dbReference type="Proteomes" id="UP000251075">
    <property type="component" value="Unassembled WGS sequence"/>
</dbReference>
<feature type="transmembrane region" description="Helical" evidence="3">
    <location>
        <begin position="152"/>
        <end position="171"/>
    </location>
</feature>
<dbReference type="GO" id="GO:1902201">
    <property type="term" value="P:negative regulation of bacterial-type flagellum-dependent cell motility"/>
    <property type="evidence" value="ECO:0007669"/>
    <property type="project" value="TreeGrafter"/>
</dbReference>
<feature type="domain" description="GGDEF" evidence="4">
    <location>
        <begin position="286"/>
        <end position="419"/>
    </location>
</feature>
<dbReference type="SMART" id="SM00267">
    <property type="entry name" value="GGDEF"/>
    <property type="match status" value="1"/>
</dbReference>
<dbReference type="OrthoDB" id="7366409at2"/>
<dbReference type="PANTHER" id="PTHR45138:SF9">
    <property type="entry name" value="DIGUANYLATE CYCLASE DGCM-RELATED"/>
    <property type="match status" value="1"/>
</dbReference>
<feature type="transmembrane region" description="Helical" evidence="3">
    <location>
        <begin position="183"/>
        <end position="205"/>
    </location>
</feature>
<evidence type="ECO:0000313" key="5">
    <source>
        <dbReference type="EMBL" id="RAU22648.1"/>
    </source>
</evidence>
<keyword evidence="3" id="KW-0472">Membrane</keyword>
<feature type="transmembrane region" description="Helical" evidence="3">
    <location>
        <begin position="68"/>
        <end position="88"/>
    </location>
</feature>
<comment type="catalytic activity">
    <reaction evidence="2">
        <text>2 GTP = 3',3'-c-di-GMP + 2 diphosphate</text>
        <dbReference type="Rhea" id="RHEA:24898"/>
        <dbReference type="ChEBI" id="CHEBI:33019"/>
        <dbReference type="ChEBI" id="CHEBI:37565"/>
        <dbReference type="ChEBI" id="CHEBI:58805"/>
        <dbReference type="EC" id="2.7.7.65"/>
    </reaction>
</comment>
<evidence type="ECO:0000259" key="4">
    <source>
        <dbReference type="PROSITE" id="PS50887"/>
    </source>
</evidence>
<dbReference type="PROSITE" id="PS50887">
    <property type="entry name" value="GGDEF"/>
    <property type="match status" value="1"/>
</dbReference>
<dbReference type="EC" id="2.7.7.65" evidence="1"/>
<dbReference type="FunFam" id="3.30.70.270:FF:000001">
    <property type="entry name" value="Diguanylate cyclase domain protein"/>
    <property type="match status" value="1"/>
</dbReference>
<keyword evidence="3" id="KW-0812">Transmembrane</keyword>
<dbReference type="EMBL" id="PGTO01000004">
    <property type="protein sequence ID" value="RAU22648.1"/>
    <property type="molecule type" value="Genomic_DNA"/>
</dbReference>
<dbReference type="PANTHER" id="PTHR45138">
    <property type="entry name" value="REGULATORY COMPONENTS OF SENSORY TRANSDUCTION SYSTEM"/>
    <property type="match status" value="1"/>
</dbReference>
<reference evidence="5 6" key="1">
    <citation type="submission" date="2017-11" db="EMBL/GenBank/DDBJ databases">
        <title>Draft genome sequence of magnetotactic bacterium Magnetospirillum kuznetsovii LBB-42.</title>
        <authorList>
            <person name="Grouzdev D.S."/>
            <person name="Rysina M.S."/>
            <person name="Baslerov R.V."/>
            <person name="Koziaeva V."/>
        </authorList>
    </citation>
    <scope>NUCLEOTIDE SEQUENCE [LARGE SCALE GENOMIC DNA]</scope>
    <source>
        <strain evidence="5 6">LBB-42</strain>
    </source>
</reference>
<protein>
    <recommendedName>
        <fullName evidence="1">diguanylate cyclase</fullName>
        <ecNumber evidence="1">2.7.7.65</ecNumber>
    </recommendedName>
</protein>
<dbReference type="InterPro" id="IPR043128">
    <property type="entry name" value="Rev_trsase/Diguanyl_cyclase"/>
</dbReference>
<feature type="transmembrane region" description="Helical" evidence="3">
    <location>
        <begin position="225"/>
        <end position="245"/>
    </location>
</feature>